<dbReference type="InterPro" id="IPR032880">
    <property type="entry name" value="CSC1/OSCA1-like_N"/>
</dbReference>
<keyword evidence="1" id="KW-0812">Transmembrane</keyword>
<proteinExistence type="predicted"/>
<comment type="caution">
    <text evidence="3">The sequence shown here is derived from an EMBL/GenBank/DDBJ whole genome shotgun (WGS) entry which is preliminary data.</text>
</comment>
<sequence length="112" mass="12621">MLVAFKILSAIYPVLYSRRELEHLGVGEHSAAWAETLKNVTSLWHQLSLACFLKEEHVLEVQGLDAWMHLQFQWLALRILALLALVPLAVCPLHWTHGGEPRGVFEAQLGGE</sequence>
<accession>A0ABP0QXP0</accession>
<protein>
    <recommendedName>
        <fullName evidence="2">CSC1/OSCA1-like N-terminal transmembrane domain-containing protein</fullName>
    </recommendedName>
</protein>
<feature type="transmembrane region" description="Helical" evidence="1">
    <location>
        <begin position="75"/>
        <end position="95"/>
    </location>
</feature>
<reference evidence="3 4" key="1">
    <citation type="submission" date="2024-02" db="EMBL/GenBank/DDBJ databases">
        <authorList>
            <person name="Chen Y."/>
            <person name="Shah S."/>
            <person name="Dougan E. K."/>
            <person name="Thang M."/>
            <person name="Chan C."/>
        </authorList>
    </citation>
    <scope>NUCLEOTIDE SEQUENCE [LARGE SCALE GENOMIC DNA]</scope>
</reference>
<evidence type="ECO:0000313" key="4">
    <source>
        <dbReference type="Proteomes" id="UP001642484"/>
    </source>
</evidence>
<dbReference type="Proteomes" id="UP001642484">
    <property type="component" value="Unassembled WGS sequence"/>
</dbReference>
<feature type="domain" description="CSC1/OSCA1-like N-terminal transmembrane" evidence="2">
    <location>
        <begin position="2"/>
        <end position="101"/>
    </location>
</feature>
<evidence type="ECO:0000313" key="3">
    <source>
        <dbReference type="EMBL" id="CAK9093063.1"/>
    </source>
</evidence>
<evidence type="ECO:0000259" key="2">
    <source>
        <dbReference type="Pfam" id="PF13967"/>
    </source>
</evidence>
<evidence type="ECO:0000256" key="1">
    <source>
        <dbReference type="SAM" id="Phobius"/>
    </source>
</evidence>
<keyword evidence="4" id="KW-1185">Reference proteome</keyword>
<dbReference type="EMBL" id="CAXAMN010025151">
    <property type="protein sequence ID" value="CAK9093063.1"/>
    <property type="molecule type" value="Genomic_DNA"/>
</dbReference>
<name>A0ABP0QXP0_9DINO</name>
<organism evidence="3 4">
    <name type="scientific">Durusdinium trenchii</name>
    <dbReference type="NCBI Taxonomy" id="1381693"/>
    <lineage>
        <taxon>Eukaryota</taxon>
        <taxon>Sar</taxon>
        <taxon>Alveolata</taxon>
        <taxon>Dinophyceae</taxon>
        <taxon>Suessiales</taxon>
        <taxon>Symbiodiniaceae</taxon>
        <taxon>Durusdinium</taxon>
    </lineage>
</organism>
<gene>
    <name evidence="3" type="ORF">CCMP2556_LOCUS44515</name>
</gene>
<keyword evidence="1" id="KW-0472">Membrane</keyword>
<dbReference type="Pfam" id="PF13967">
    <property type="entry name" value="RSN1_TM"/>
    <property type="match status" value="1"/>
</dbReference>
<keyword evidence="1" id="KW-1133">Transmembrane helix</keyword>